<accession>A0A7U4DQD7</accession>
<reference evidence="5 6" key="1">
    <citation type="journal article" date="2011" name="Stand. Genomic Sci.">
        <title>Complete genome sequence of Desulfobulbus propionicus type strain (1pr3).</title>
        <authorList>
            <person name="Pagani I."/>
            <person name="Lapidus A."/>
            <person name="Nolan M."/>
            <person name="Lucas S."/>
            <person name="Hammon N."/>
            <person name="Deshpande S."/>
            <person name="Cheng J.F."/>
            <person name="Chertkov O."/>
            <person name="Davenport K."/>
            <person name="Tapia R."/>
            <person name="Han C."/>
            <person name="Goodwin L."/>
            <person name="Pitluck S."/>
            <person name="Liolios K."/>
            <person name="Mavromatis K."/>
            <person name="Ivanova N."/>
            <person name="Mikhailova N."/>
            <person name="Pati A."/>
            <person name="Chen A."/>
            <person name="Palaniappan K."/>
            <person name="Land M."/>
            <person name="Hauser L."/>
            <person name="Chang Y.J."/>
            <person name="Jeffries C.D."/>
            <person name="Detter J.C."/>
            <person name="Brambilla E."/>
            <person name="Kannan K.P."/>
            <person name="Djao O.D."/>
            <person name="Rohde M."/>
            <person name="Pukall R."/>
            <person name="Spring S."/>
            <person name="Goker M."/>
            <person name="Sikorski J."/>
            <person name="Woyke T."/>
            <person name="Bristow J."/>
            <person name="Eisen J.A."/>
            <person name="Markowitz V."/>
            <person name="Hugenholtz P."/>
            <person name="Kyrpides N.C."/>
            <person name="Klenk H.P."/>
        </authorList>
    </citation>
    <scope>NUCLEOTIDE SEQUENCE [LARGE SCALE GENOMIC DNA]</scope>
    <source>
        <strain evidence="6">ATCC 33891 / DSM 2032 / 1pr3</strain>
    </source>
</reference>
<proteinExistence type="inferred from homology"/>
<feature type="signal peptide" evidence="4">
    <location>
        <begin position="1"/>
        <end position="28"/>
    </location>
</feature>
<keyword evidence="2 4" id="KW-0732">Signal</keyword>
<keyword evidence="6" id="KW-1185">Reference proteome</keyword>
<dbReference type="SMART" id="SM00935">
    <property type="entry name" value="OmpH"/>
    <property type="match status" value="1"/>
</dbReference>
<dbReference type="GO" id="GO:0051082">
    <property type="term" value="F:unfolded protein binding"/>
    <property type="evidence" value="ECO:0007669"/>
    <property type="project" value="InterPro"/>
</dbReference>
<gene>
    <name evidence="5" type="ordered locus">Despr_2793</name>
</gene>
<dbReference type="InterPro" id="IPR024930">
    <property type="entry name" value="Skp_dom_sf"/>
</dbReference>
<evidence type="ECO:0000256" key="4">
    <source>
        <dbReference type="SAM" id="SignalP"/>
    </source>
</evidence>
<dbReference type="EMBL" id="CP002364">
    <property type="protein sequence ID" value="ADW18927.1"/>
    <property type="molecule type" value="Genomic_DNA"/>
</dbReference>
<keyword evidence="3" id="KW-0175">Coiled coil</keyword>
<evidence type="ECO:0000313" key="5">
    <source>
        <dbReference type="EMBL" id="ADW18927.1"/>
    </source>
</evidence>
<name>A0A7U4DQD7_DESPD</name>
<sequence length="176" mass="19414">MKRMKKTVGYIGCVVVMAISLVCGDVVAADTKIGVIDMKQVLSSSTAGKRAQGIIEQKMKSLQASFKNDETALINMQKEMEKKGSAWSDSVKQEKAAEFQKKRRDLAVKQDEANQELKKLREQHVNPILKKLEEIVGKVADDGGYTVVLPRNVVLFSADSVDISADVVSELNKVMK</sequence>
<comment type="similarity">
    <text evidence="1">Belongs to the Skp family.</text>
</comment>
<dbReference type="InterPro" id="IPR005632">
    <property type="entry name" value="Chaperone_Skp"/>
</dbReference>
<dbReference type="KEGG" id="dpr:Despr_2793"/>
<feature type="coiled-coil region" evidence="3">
    <location>
        <begin position="96"/>
        <end position="123"/>
    </location>
</feature>
<dbReference type="SUPFAM" id="SSF111384">
    <property type="entry name" value="OmpH-like"/>
    <property type="match status" value="1"/>
</dbReference>
<evidence type="ECO:0000256" key="2">
    <source>
        <dbReference type="ARBA" id="ARBA00022729"/>
    </source>
</evidence>
<organism evidence="5 6">
    <name type="scientific">Desulfobulbus propionicus (strain ATCC 33891 / DSM 2032 / VKM B-1956 / 1pr3)</name>
    <dbReference type="NCBI Taxonomy" id="577650"/>
    <lineage>
        <taxon>Bacteria</taxon>
        <taxon>Pseudomonadati</taxon>
        <taxon>Thermodesulfobacteriota</taxon>
        <taxon>Desulfobulbia</taxon>
        <taxon>Desulfobulbales</taxon>
        <taxon>Desulfobulbaceae</taxon>
        <taxon>Desulfobulbus</taxon>
    </lineage>
</organism>
<dbReference type="Pfam" id="PF03938">
    <property type="entry name" value="OmpH"/>
    <property type="match status" value="1"/>
</dbReference>
<protein>
    <submittedName>
        <fullName evidence="5">Outer membrane chaperone Skp (OmpH)</fullName>
    </submittedName>
</protein>
<dbReference type="Gene3D" id="3.30.910.20">
    <property type="entry name" value="Skp domain"/>
    <property type="match status" value="1"/>
</dbReference>
<dbReference type="PANTHER" id="PTHR35089">
    <property type="entry name" value="CHAPERONE PROTEIN SKP"/>
    <property type="match status" value="1"/>
</dbReference>
<dbReference type="PANTHER" id="PTHR35089:SF1">
    <property type="entry name" value="CHAPERONE PROTEIN SKP"/>
    <property type="match status" value="1"/>
</dbReference>
<dbReference type="Proteomes" id="UP000006365">
    <property type="component" value="Chromosome"/>
</dbReference>
<evidence type="ECO:0000256" key="1">
    <source>
        <dbReference type="ARBA" id="ARBA00009091"/>
    </source>
</evidence>
<dbReference type="GO" id="GO:0050821">
    <property type="term" value="P:protein stabilization"/>
    <property type="evidence" value="ECO:0007669"/>
    <property type="project" value="TreeGrafter"/>
</dbReference>
<evidence type="ECO:0000256" key="3">
    <source>
        <dbReference type="SAM" id="Coils"/>
    </source>
</evidence>
<feature type="chain" id="PRO_5031063467" evidence="4">
    <location>
        <begin position="29"/>
        <end position="176"/>
    </location>
</feature>
<dbReference type="GO" id="GO:0005829">
    <property type="term" value="C:cytosol"/>
    <property type="evidence" value="ECO:0007669"/>
    <property type="project" value="TreeGrafter"/>
</dbReference>
<dbReference type="AlphaFoldDB" id="A0A7U4DQD7"/>
<evidence type="ECO:0000313" key="6">
    <source>
        <dbReference type="Proteomes" id="UP000006365"/>
    </source>
</evidence>